<dbReference type="EMBL" id="LAZR01035628">
    <property type="protein sequence ID" value="KKL27009.1"/>
    <property type="molecule type" value="Genomic_DNA"/>
</dbReference>
<sequence>MDKKEFSKEKIEYQLKQLEDVQQRAAICKQDLEFLLAECKKPTEPEKPELRHGVCAIAETDPFVIIEQATLPGSPKAFYGDKGGLMAADENIRDYTILIPDLFADLKALKPLEEFKVGAEIVFEGKFRNGDEIMMSLDDGANECSGYFGSDELDEIILKLRCLRAKMQAK</sequence>
<comment type="caution">
    <text evidence="1">The sequence shown here is derived from an EMBL/GenBank/DDBJ whole genome shotgun (WGS) entry which is preliminary data.</text>
</comment>
<organism evidence="1">
    <name type="scientific">marine sediment metagenome</name>
    <dbReference type="NCBI Taxonomy" id="412755"/>
    <lineage>
        <taxon>unclassified sequences</taxon>
        <taxon>metagenomes</taxon>
        <taxon>ecological metagenomes</taxon>
    </lineage>
</organism>
<gene>
    <name evidence="1" type="ORF">LCGC14_2389480</name>
</gene>
<protein>
    <submittedName>
        <fullName evidence="1">Uncharacterized protein</fullName>
    </submittedName>
</protein>
<reference evidence="1" key="1">
    <citation type="journal article" date="2015" name="Nature">
        <title>Complex archaea that bridge the gap between prokaryotes and eukaryotes.</title>
        <authorList>
            <person name="Spang A."/>
            <person name="Saw J.H."/>
            <person name="Jorgensen S.L."/>
            <person name="Zaremba-Niedzwiedzka K."/>
            <person name="Martijn J."/>
            <person name="Lind A.E."/>
            <person name="van Eijk R."/>
            <person name="Schleper C."/>
            <person name="Guy L."/>
            <person name="Ettema T.J."/>
        </authorList>
    </citation>
    <scope>NUCLEOTIDE SEQUENCE</scope>
</reference>
<proteinExistence type="predicted"/>
<accession>A0A0F9BYP9</accession>
<name>A0A0F9BYP9_9ZZZZ</name>
<dbReference type="AlphaFoldDB" id="A0A0F9BYP9"/>
<evidence type="ECO:0000313" key="1">
    <source>
        <dbReference type="EMBL" id="KKL27009.1"/>
    </source>
</evidence>